<protein>
    <recommendedName>
        <fullName evidence="12">4Fe-4S Mo/W bis-MGD-type domain-containing protein</fullName>
    </recommendedName>
</protein>
<evidence type="ECO:0000256" key="9">
    <source>
        <dbReference type="ARBA" id="ARBA00023014"/>
    </source>
</evidence>
<keyword evidence="5" id="KW-0479">Metal-binding</keyword>
<dbReference type="Gene3D" id="3.30.2070.10">
    <property type="entry name" value="Formate dehydrogenase/DMSO reductase"/>
    <property type="match status" value="1"/>
</dbReference>
<dbReference type="Gene3D" id="3.40.50.740">
    <property type="match status" value="1"/>
</dbReference>
<dbReference type="PROSITE" id="PS51669">
    <property type="entry name" value="4FE4S_MOW_BIS_MGD"/>
    <property type="match status" value="1"/>
</dbReference>
<feature type="domain" description="4Fe-4S Mo/W bis-MGD-type" evidence="12">
    <location>
        <begin position="61"/>
        <end position="134"/>
    </location>
</feature>
<dbReference type="SMART" id="SM00926">
    <property type="entry name" value="Molybdop_Fe4S4"/>
    <property type="match status" value="1"/>
</dbReference>
<evidence type="ECO:0000256" key="8">
    <source>
        <dbReference type="ARBA" id="ARBA00023004"/>
    </source>
</evidence>
<evidence type="ECO:0000256" key="2">
    <source>
        <dbReference type="ARBA" id="ARBA00010312"/>
    </source>
</evidence>
<proteinExistence type="inferred from homology"/>
<accession>A0A7C4EX20</accession>
<evidence type="ECO:0000256" key="4">
    <source>
        <dbReference type="ARBA" id="ARBA00022505"/>
    </source>
</evidence>
<evidence type="ECO:0000256" key="10">
    <source>
        <dbReference type="SAM" id="MobiDB-lite"/>
    </source>
</evidence>
<dbReference type="PANTHER" id="PTHR43742:SF9">
    <property type="entry name" value="TETRATHIONATE REDUCTASE SUBUNIT A"/>
    <property type="match status" value="1"/>
</dbReference>
<evidence type="ECO:0000256" key="7">
    <source>
        <dbReference type="ARBA" id="ARBA00023002"/>
    </source>
</evidence>
<dbReference type="InterPro" id="IPR006311">
    <property type="entry name" value="TAT_signal"/>
</dbReference>
<name>A0A7C4EX20_9BACT</name>
<evidence type="ECO:0000256" key="1">
    <source>
        <dbReference type="ARBA" id="ARBA00001942"/>
    </source>
</evidence>
<keyword evidence="11" id="KW-0472">Membrane</keyword>
<organism evidence="13">
    <name type="scientific">Desulfomonile tiedjei</name>
    <dbReference type="NCBI Taxonomy" id="2358"/>
    <lineage>
        <taxon>Bacteria</taxon>
        <taxon>Pseudomonadati</taxon>
        <taxon>Thermodesulfobacteriota</taxon>
        <taxon>Desulfomonilia</taxon>
        <taxon>Desulfomonilales</taxon>
        <taxon>Desulfomonilaceae</taxon>
        <taxon>Desulfomonile</taxon>
    </lineage>
</organism>
<reference evidence="13" key="1">
    <citation type="journal article" date="2020" name="mSystems">
        <title>Genome- and Community-Level Interaction Insights into Carbon Utilization and Element Cycling Functions of Hydrothermarchaeota in Hydrothermal Sediment.</title>
        <authorList>
            <person name="Zhou Z."/>
            <person name="Liu Y."/>
            <person name="Xu W."/>
            <person name="Pan J."/>
            <person name="Luo Z.H."/>
            <person name="Li M."/>
        </authorList>
    </citation>
    <scope>NUCLEOTIDE SEQUENCE [LARGE SCALE GENOMIC DNA]</scope>
    <source>
        <strain evidence="13">SpSt-769</strain>
    </source>
</reference>
<dbReference type="GO" id="GO:0016491">
    <property type="term" value="F:oxidoreductase activity"/>
    <property type="evidence" value="ECO:0007669"/>
    <property type="project" value="UniProtKB-KW"/>
</dbReference>
<evidence type="ECO:0000256" key="5">
    <source>
        <dbReference type="ARBA" id="ARBA00022723"/>
    </source>
</evidence>
<evidence type="ECO:0000313" key="13">
    <source>
        <dbReference type="EMBL" id="HGH61276.1"/>
    </source>
</evidence>
<dbReference type="EMBL" id="DTGT01000257">
    <property type="protein sequence ID" value="HGH61276.1"/>
    <property type="molecule type" value="Genomic_DNA"/>
</dbReference>
<dbReference type="SUPFAM" id="SSF50692">
    <property type="entry name" value="ADC-like"/>
    <property type="match status" value="1"/>
</dbReference>
<dbReference type="AlphaFoldDB" id="A0A7C4EX20"/>
<dbReference type="Gene3D" id="2.40.40.20">
    <property type="match status" value="1"/>
</dbReference>
<evidence type="ECO:0000256" key="3">
    <source>
        <dbReference type="ARBA" id="ARBA00022485"/>
    </source>
</evidence>
<dbReference type="SUPFAM" id="SSF53706">
    <property type="entry name" value="Formate dehydrogenase/DMSO reductase, domains 1-3"/>
    <property type="match status" value="1"/>
</dbReference>
<dbReference type="PROSITE" id="PS00490">
    <property type="entry name" value="MOLYBDOPTERIN_PROK_2"/>
    <property type="match status" value="1"/>
</dbReference>
<dbReference type="InterPro" id="IPR006963">
    <property type="entry name" value="Mopterin_OxRdtase_4Fe-4S_dom"/>
</dbReference>
<evidence type="ECO:0000259" key="12">
    <source>
        <dbReference type="PROSITE" id="PS51669"/>
    </source>
</evidence>
<keyword evidence="9" id="KW-0411">Iron-sulfur</keyword>
<dbReference type="Pfam" id="PF01568">
    <property type="entry name" value="Molydop_binding"/>
    <property type="match status" value="1"/>
</dbReference>
<dbReference type="InterPro" id="IPR006657">
    <property type="entry name" value="MoPterin_dinucl-bd_dom"/>
</dbReference>
<dbReference type="PANTHER" id="PTHR43742">
    <property type="entry name" value="TRIMETHYLAMINE-N-OXIDE REDUCTASE"/>
    <property type="match status" value="1"/>
</dbReference>
<dbReference type="Gene3D" id="2.20.25.90">
    <property type="entry name" value="ADC-like domains"/>
    <property type="match status" value="1"/>
</dbReference>
<dbReference type="PROSITE" id="PS51318">
    <property type="entry name" value="TAT"/>
    <property type="match status" value="1"/>
</dbReference>
<dbReference type="InterPro" id="IPR006655">
    <property type="entry name" value="Mopterin_OxRdtase_prok_CS"/>
</dbReference>
<dbReference type="InterPro" id="IPR009010">
    <property type="entry name" value="Asp_de-COase-like_dom_sf"/>
</dbReference>
<keyword evidence="3" id="KW-0004">4Fe-4S</keyword>
<keyword evidence="8" id="KW-0408">Iron</keyword>
<gene>
    <name evidence="13" type="ORF">ENV54_08265</name>
</gene>
<dbReference type="InterPro" id="IPR006656">
    <property type="entry name" value="Mopterin_OxRdtase"/>
</dbReference>
<comment type="similarity">
    <text evidence="2">Belongs to the prokaryotic molybdopterin-containing oxidoreductase family.</text>
</comment>
<keyword evidence="4" id="KW-0500">Molybdenum</keyword>
<dbReference type="Pfam" id="PF00384">
    <property type="entry name" value="Molybdopterin"/>
    <property type="match status" value="1"/>
</dbReference>
<feature type="region of interest" description="Disordered" evidence="10">
    <location>
        <begin position="609"/>
        <end position="632"/>
    </location>
</feature>
<dbReference type="InterPro" id="IPR050612">
    <property type="entry name" value="Prok_Mopterin_Oxidored"/>
</dbReference>
<dbReference type="Gene3D" id="3.40.228.10">
    <property type="entry name" value="Dimethylsulfoxide Reductase, domain 2"/>
    <property type="match status" value="1"/>
</dbReference>
<sequence length="768" mass="81781">MQVHLKSIMNTLTRRQFLRLAGAMGGASLFAGCHLFAGDAIVPEYIQGAPGPDALENLVGVRNVYSVCALCPGNCGIRCRVAQGILVKIGGSPFHPAATPTPLPHDTPLAEALNFGGSICAEGGAGIQTLYDPFRIIKPLKRVGKRGSGKWMAVSWDQAIAEIVEGGHLFGEGPVPGLKSLRGSPNALQFLLGRADWGGAVFVKRWVQAFDAAALARTEEVHRQELAAMAGDAVFGDGAGQLDAAYDRAGCVISFGDAPLDSGVPLVATARRIADARAKAPSFLWAVADPRLSTSASKSDLWAPVIPGKDRELALGIMRSFMDRHAELLMAPREDFENLVAGNSTAFYAQACGLPVEIVDRLADFLAHGGPSSAVIPGRPIYEQPDGLATARTILMLNVMVGARPGVGGLAKTSSPFFARAEKELLGDMAAAQHTGVQEPQAIIVWQADPVYQNPEAALQRLEDTRRTPLLVVIEREMTETAALADYVLPDTTYLERWDICQSPPAVTFPGFGVRAPVVGAVHTRNNDYLPIFPETKIAEDILGLLGAKLGLEGFHPDAQGRIKNAWSWFHDELSALWRAMQQEGGVLGKAPLDASRVIERGGFFAADARRQPPAPTRKGSLSDVPSVSRAPSVSGVPGEDLILVAYTLPFYRSSRSVIQSWLLEVMPENRLLMNTDDARRRGISQGERIRIKAVNGAFSGECRVHVVPGIRPGVAALARGFGHSQFGAAGLAIDSKSVAADKTRGKGVNVDALLAKSGLIKVLVAKA</sequence>
<keyword evidence="6" id="KW-0732">Signal</keyword>
<keyword evidence="7" id="KW-0560">Oxidoreductase</keyword>
<dbReference type="PROSITE" id="PS51257">
    <property type="entry name" value="PROKAR_LIPOPROTEIN"/>
    <property type="match status" value="1"/>
</dbReference>
<dbReference type="GO" id="GO:0046872">
    <property type="term" value="F:metal ion binding"/>
    <property type="evidence" value="ECO:0007669"/>
    <property type="project" value="UniProtKB-KW"/>
</dbReference>
<comment type="caution">
    <text evidence="13">The sequence shown here is derived from an EMBL/GenBank/DDBJ whole genome shotgun (WGS) entry which is preliminary data.</text>
</comment>
<dbReference type="GO" id="GO:0051539">
    <property type="term" value="F:4 iron, 4 sulfur cluster binding"/>
    <property type="evidence" value="ECO:0007669"/>
    <property type="project" value="UniProtKB-KW"/>
</dbReference>
<dbReference type="GO" id="GO:0043546">
    <property type="term" value="F:molybdopterin cofactor binding"/>
    <property type="evidence" value="ECO:0007669"/>
    <property type="project" value="InterPro"/>
</dbReference>
<comment type="cofactor">
    <cofactor evidence="1">
        <name>Mo-bis(molybdopterin guanine dinucleotide)</name>
        <dbReference type="ChEBI" id="CHEBI:60539"/>
    </cofactor>
</comment>
<evidence type="ECO:0000256" key="11">
    <source>
        <dbReference type="SAM" id="Phobius"/>
    </source>
</evidence>
<keyword evidence="11" id="KW-0812">Transmembrane</keyword>
<keyword evidence="11" id="KW-1133">Transmembrane helix</keyword>
<evidence type="ECO:0000256" key="6">
    <source>
        <dbReference type="ARBA" id="ARBA00022729"/>
    </source>
</evidence>
<feature type="transmembrane region" description="Helical" evidence="11">
    <location>
        <begin position="20"/>
        <end position="37"/>
    </location>
</feature>